<dbReference type="HOGENOM" id="CLU_3316539_0_0_6"/>
<evidence type="ECO:0000313" key="1">
    <source>
        <dbReference type="EMBL" id="AGR61012.1"/>
    </source>
</evidence>
<protein>
    <submittedName>
        <fullName evidence="1">Uncharacterized protein</fullName>
    </submittedName>
</protein>
<proteinExistence type="predicted"/>
<dbReference type="EMBL" id="CP006608">
    <property type="protein sequence ID" value="AGR61012.1"/>
    <property type="molecule type" value="Genomic_DNA"/>
</dbReference>
<accession>S5NL94</accession>
<dbReference type="AlphaFoldDB" id="S5NL94"/>
<gene>
    <name evidence="1" type="ORF">A464_3828</name>
</gene>
<dbReference type="PATRIC" id="fig|1197719.3.peg.3818"/>
<dbReference type="Proteomes" id="UP000015042">
    <property type="component" value="Chromosome"/>
</dbReference>
<name>S5NL94_SALBN</name>
<dbReference type="KEGG" id="sbz:A464_3828"/>
<evidence type="ECO:0000313" key="2">
    <source>
        <dbReference type="Proteomes" id="UP000015042"/>
    </source>
</evidence>
<reference evidence="1 2" key="1">
    <citation type="submission" date="2013-07" db="EMBL/GenBank/DDBJ databases">
        <title>Genome sequence of Salmonella bongori N268-08 - a rare clinical isolate.</title>
        <authorList>
            <person name="Marti R."/>
            <person name="Hagens S."/>
            <person name="Loessner M.J."/>
            <person name="Klumpp J."/>
        </authorList>
    </citation>
    <scope>NUCLEOTIDE SEQUENCE [LARGE SCALE GENOMIC DNA]</scope>
    <source>
        <strain evidence="1 2">N268-08</strain>
    </source>
</reference>
<sequence>MDGGIVLMAWGDQKQKLLSGRQETQQKLKRIEKALPFAV</sequence>
<organism evidence="1 2">
    <name type="scientific">Salmonella bongori N268-08</name>
    <dbReference type="NCBI Taxonomy" id="1197719"/>
    <lineage>
        <taxon>Bacteria</taxon>
        <taxon>Pseudomonadati</taxon>
        <taxon>Pseudomonadota</taxon>
        <taxon>Gammaproteobacteria</taxon>
        <taxon>Enterobacterales</taxon>
        <taxon>Enterobacteriaceae</taxon>
        <taxon>Salmonella</taxon>
    </lineage>
</organism>